<feature type="non-terminal residue" evidence="1">
    <location>
        <position position="1"/>
    </location>
</feature>
<dbReference type="Proteomes" id="UP000003303">
    <property type="component" value="Unassembled WGS sequence"/>
</dbReference>
<keyword evidence="2" id="KW-1185">Reference proteome</keyword>
<evidence type="ECO:0000313" key="2">
    <source>
        <dbReference type="Proteomes" id="UP000003303"/>
    </source>
</evidence>
<reference evidence="1 2" key="1">
    <citation type="submission" date="2009-04" db="EMBL/GenBank/DDBJ databases">
        <authorList>
            <person name="Sebastian Y."/>
            <person name="Madupu R."/>
            <person name="Durkin A.S."/>
            <person name="Torralba M."/>
            <person name="Methe B."/>
            <person name="Sutton G.G."/>
            <person name="Strausberg R.L."/>
            <person name="Nelson K.E."/>
        </authorList>
    </citation>
    <scope>NUCLEOTIDE SEQUENCE [LARGE SCALE GENOMIC DNA]</scope>
    <source>
        <strain evidence="1 2">60-3</strain>
    </source>
</reference>
<proteinExistence type="predicted"/>
<dbReference type="AlphaFoldDB" id="C2MCY7"/>
<sequence length="107" mass="12334">PADRSKPRVRSYSYESKSGSTIELISYLFTQEWMKANIPGTDPLIKDFMTKNGFTYQGMEKVSIYDIEADLYQYYNDQLKVYFEYSLVGGAFPTAMGVYTKTPTVEF</sequence>
<gene>
    <name evidence="1" type="ORF">PORUE0001_2025</name>
</gene>
<comment type="caution">
    <text evidence="1">The sequence shown here is derived from an EMBL/GenBank/DDBJ whole genome shotgun (WGS) entry which is preliminary data.</text>
</comment>
<organism evidence="1 2">
    <name type="scientific">Porphyromonas uenonis 60-3</name>
    <dbReference type="NCBI Taxonomy" id="596327"/>
    <lineage>
        <taxon>Bacteria</taxon>
        <taxon>Pseudomonadati</taxon>
        <taxon>Bacteroidota</taxon>
        <taxon>Bacteroidia</taxon>
        <taxon>Bacteroidales</taxon>
        <taxon>Porphyromonadaceae</taxon>
        <taxon>Porphyromonas</taxon>
    </lineage>
</organism>
<evidence type="ECO:0000313" key="1">
    <source>
        <dbReference type="EMBL" id="EEK16415.1"/>
    </source>
</evidence>
<protein>
    <submittedName>
        <fullName evidence="1">Uncharacterized protein</fullName>
    </submittedName>
</protein>
<name>C2MCY7_9PORP</name>
<accession>C2MCY7</accession>
<dbReference type="EMBL" id="ACLR01000181">
    <property type="protein sequence ID" value="EEK16415.1"/>
    <property type="molecule type" value="Genomic_DNA"/>
</dbReference>